<dbReference type="PANTHER" id="PTHR33399:SF6">
    <property type="entry name" value="PSBQ-LIKE PROTEIN 3, CHLOROPLASTIC"/>
    <property type="match status" value="1"/>
</dbReference>
<dbReference type="PANTHER" id="PTHR33399">
    <property type="entry name" value="OXYGEN-EVOLVING ENHANCER PROTEIN 3-1, CHLOROPLASTIC"/>
    <property type="match status" value="1"/>
</dbReference>
<dbReference type="InParanoid" id="A0A200QEU5"/>
<comment type="subcellular location">
    <subcellularLocation>
        <location evidence="1">Plastid</location>
        <location evidence="1">Chloroplast thylakoid membrane</location>
    </subcellularLocation>
</comment>
<dbReference type="GO" id="GO:0019898">
    <property type="term" value="C:extrinsic component of membrane"/>
    <property type="evidence" value="ECO:0007669"/>
    <property type="project" value="InterPro"/>
</dbReference>
<evidence type="ECO:0000256" key="3">
    <source>
        <dbReference type="ARBA" id="ARBA00022640"/>
    </source>
</evidence>
<dbReference type="GO" id="GO:0009767">
    <property type="term" value="P:photosynthetic electron transport chain"/>
    <property type="evidence" value="ECO:0007669"/>
    <property type="project" value="TreeGrafter"/>
</dbReference>
<evidence type="ECO:0000256" key="4">
    <source>
        <dbReference type="ARBA" id="ARBA00022946"/>
    </source>
</evidence>
<sequence length="111" mass="12889">MTVPDQTIEEAETGIKTHVQDLLNVKELIELESWRETQKALRRSSSYLKQDIYTLIQAKPGNQRPLLRKLYSELFNNVTRLDYAARSKDAILVRKCYENIVVALDDILPKL</sequence>
<evidence type="ECO:0000256" key="6">
    <source>
        <dbReference type="ARBA" id="ARBA00023136"/>
    </source>
</evidence>
<evidence type="ECO:0000256" key="7">
    <source>
        <dbReference type="ARBA" id="ARBA00035649"/>
    </source>
</evidence>
<accession>A0A200QEU5</accession>
<dbReference type="InterPro" id="IPR023222">
    <property type="entry name" value="PsbQ-like_dom_sf"/>
</dbReference>
<evidence type="ECO:0000313" key="9">
    <source>
        <dbReference type="Proteomes" id="UP000195402"/>
    </source>
</evidence>
<keyword evidence="4" id="KW-0809">Transit peptide</keyword>
<dbReference type="Gene3D" id="1.20.120.290">
    <property type="entry name" value="Oxygen-evolving enhancer protein 3 (PsbQ), four-helix up-down bundle"/>
    <property type="match status" value="1"/>
</dbReference>
<dbReference type="SUPFAM" id="SSF101112">
    <property type="entry name" value="Oxygen-evolving enhancer protein 3"/>
    <property type="match status" value="1"/>
</dbReference>
<gene>
    <name evidence="8" type="ORF">BVC80_905g8</name>
</gene>
<keyword evidence="9" id="KW-1185">Reference proteome</keyword>
<keyword evidence="2" id="KW-0150">Chloroplast</keyword>
<dbReference type="AlphaFoldDB" id="A0A200QEU5"/>
<keyword evidence="3" id="KW-0934">Plastid</keyword>
<dbReference type="EMBL" id="MVGT01002230">
    <property type="protein sequence ID" value="OVA08935.1"/>
    <property type="molecule type" value="Genomic_DNA"/>
</dbReference>
<dbReference type="FunFam" id="1.20.120.290:FF:000004">
    <property type="entry name" value="Oxygen-evolving enhancer protein 3"/>
    <property type="match status" value="1"/>
</dbReference>
<organism evidence="8 9">
    <name type="scientific">Macleaya cordata</name>
    <name type="common">Five-seeded plume-poppy</name>
    <name type="synonym">Bocconia cordata</name>
    <dbReference type="NCBI Taxonomy" id="56857"/>
    <lineage>
        <taxon>Eukaryota</taxon>
        <taxon>Viridiplantae</taxon>
        <taxon>Streptophyta</taxon>
        <taxon>Embryophyta</taxon>
        <taxon>Tracheophyta</taxon>
        <taxon>Spermatophyta</taxon>
        <taxon>Magnoliopsida</taxon>
        <taxon>Ranunculales</taxon>
        <taxon>Papaveraceae</taxon>
        <taxon>Papaveroideae</taxon>
        <taxon>Macleaya</taxon>
    </lineage>
</organism>
<dbReference type="Proteomes" id="UP000195402">
    <property type="component" value="Unassembled WGS sequence"/>
</dbReference>
<reference evidence="8 9" key="1">
    <citation type="journal article" date="2017" name="Mol. Plant">
        <title>The Genome of Medicinal Plant Macleaya cordata Provides New Insights into Benzylisoquinoline Alkaloids Metabolism.</title>
        <authorList>
            <person name="Liu X."/>
            <person name="Liu Y."/>
            <person name="Huang P."/>
            <person name="Ma Y."/>
            <person name="Qing Z."/>
            <person name="Tang Q."/>
            <person name="Cao H."/>
            <person name="Cheng P."/>
            <person name="Zheng Y."/>
            <person name="Yuan Z."/>
            <person name="Zhou Y."/>
            <person name="Liu J."/>
            <person name="Tang Z."/>
            <person name="Zhuo Y."/>
            <person name="Zhang Y."/>
            <person name="Yu L."/>
            <person name="Huang J."/>
            <person name="Yang P."/>
            <person name="Peng Q."/>
            <person name="Zhang J."/>
            <person name="Jiang W."/>
            <person name="Zhang Z."/>
            <person name="Lin K."/>
            <person name="Ro D.K."/>
            <person name="Chen X."/>
            <person name="Xiong X."/>
            <person name="Shang Y."/>
            <person name="Huang S."/>
            <person name="Zeng J."/>
        </authorList>
    </citation>
    <scope>NUCLEOTIDE SEQUENCE [LARGE SCALE GENOMIC DNA]</scope>
    <source>
        <strain evidence="9">cv. BLH2017</strain>
        <tissue evidence="8">Root</tissue>
    </source>
</reference>
<dbReference type="InterPro" id="IPR008797">
    <property type="entry name" value="PSII_PsbQ"/>
</dbReference>
<evidence type="ECO:0000256" key="1">
    <source>
        <dbReference type="ARBA" id="ARBA00004334"/>
    </source>
</evidence>
<proteinExistence type="inferred from homology"/>
<evidence type="ECO:0000256" key="2">
    <source>
        <dbReference type="ARBA" id="ARBA00022528"/>
    </source>
</evidence>
<protein>
    <submittedName>
        <fullName evidence="8">Photosystem II PsbQ</fullName>
    </submittedName>
</protein>
<dbReference type="STRING" id="56857.A0A200QEU5"/>
<dbReference type="Pfam" id="PF05757">
    <property type="entry name" value="PsbQ"/>
    <property type="match status" value="1"/>
</dbReference>
<dbReference type="GO" id="GO:0009654">
    <property type="term" value="C:photosystem II oxygen evolving complex"/>
    <property type="evidence" value="ECO:0007669"/>
    <property type="project" value="InterPro"/>
</dbReference>
<keyword evidence="5" id="KW-0793">Thylakoid</keyword>
<comment type="similarity">
    <text evidence="7">Belongs to the PsbQ family.</text>
</comment>
<comment type="caution">
    <text evidence="8">The sequence shown here is derived from an EMBL/GenBank/DDBJ whole genome shotgun (WGS) entry which is preliminary data.</text>
</comment>
<dbReference type="FunCoup" id="A0A200QEU5">
    <property type="interactions" value="590"/>
</dbReference>
<dbReference type="GO" id="GO:0009535">
    <property type="term" value="C:chloroplast thylakoid membrane"/>
    <property type="evidence" value="ECO:0007669"/>
    <property type="project" value="UniProtKB-SubCell"/>
</dbReference>
<dbReference type="OrthoDB" id="667835at2759"/>
<dbReference type="OMA" id="WREVQIA"/>
<keyword evidence="6" id="KW-0472">Membrane</keyword>
<name>A0A200QEU5_MACCD</name>
<evidence type="ECO:0000256" key="5">
    <source>
        <dbReference type="ARBA" id="ARBA00023078"/>
    </source>
</evidence>
<evidence type="ECO:0000313" key="8">
    <source>
        <dbReference type="EMBL" id="OVA08935.1"/>
    </source>
</evidence>
<dbReference type="GO" id="GO:0005509">
    <property type="term" value="F:calcium ion binding"/>
    <property type="evidence" value="ECO:0007669"/>
    <property type="project" value="InterPro"/>
</dbReference>
<dbReference type="InterPro" id="IPR054099">
    <property type="entry name" value="PSII_PsbQ_pln"/>
</dbReference>